<reference evidence="2" key="1">
    <citation type="journal article" date="2019" name="Int. J. Syst. Evol. Microbiol.">
        <title>The Global Catalogue of Microorganisms (GCM) 10K type strain sequencing project: providing services to taxonomists for standard genome sequencing and annotation.</title>
        <authorList>
            <consortium name="The Broad Institute Genomics Platform"/>
            <consortium name="The Broad Institute Genome Sequencing Center for Infectious Disease"/>
            <person name="Wu L."/>
            <person name="Ma J."/>
        </authorList>
    </citation>
    <scope>NUCLEOTIDE SEQUENCE [LARGE SCALE GENOMIC DNA]</scope>
    <source>
        <strain evidence="2">CGMCC 1.15341</strain>
    </source>
</reference>
<evidence type="ECO:0000313" key="2">
    <source>
        <dbReference type="Proteomes" id="UP000629025"/>
    </source>
</evidence>
<accession>A0ABQ1KRU4</accession>
<name>A0ABQ1KRU4_9GAMM</name>
<gene>
    <name evidence="1" type="ORF">GCM10011352_38210</name>
</gene>
<comment type="caution">
    <text evidence="1">The sequence shown here is derived from an EMBL/GenBank/DDBJ whole genome shotgun (WGS) entry which is preliminary data.</text>
</comment>
<dbReference type="Proteomes" id="UP000629025">
    <property type="component" value="Unassembled WGS sequence"/>
</dbReference>
<keyword evidence="2" id="KW-1185">Reference proteome</keyword>
<dbReference type="RefSeq" id="WP_188751300.1">
    <property type="nucleotide sequence ID" value="NZ_BMIJ01000008.1"/>
</dbReference>
<dbReference type="EMBL" id="BMIJ01000008">
    <property type="protein sequence ID" value="GGC08217.1"/>
    <property type="molecule type" value="Genomic_DNA"/>
</dbReference>
<protein>
    <submittedName>
        <fullName evidence="1">Uncharacterized protein</fullName>
    </submittedName>
</protein>
<proteinExistence type="predicted"/>
<sequence>MHLTVPGGVIRHVGLGVEGDREPSSARMGESLAVVIREFSWPINESVDVFESDRLFIVL</sequence>
<evidence type="ECO:0000313" key="1">
    <source>
        <dbReference type="EMBL" id="GGC08217.1"/>
    </source>
</evidence>
<organism evidence="1 2">
    <name type="scientific">Marinobacterium zhoushanense</name>
    <dbReference type="NCBI Taxonomy" id="1679163"/>
    <lineage>
        <taxon>Bacteria</taxon>
        <taxon>Pseudomonadati</taxon>
        <taxon>Pseudomonadota</taxon>
        <taxon>Gammaproteobacteria</taxon>
        <taxon>Oceanospirillales</taxon>
        <taxon>Oceanospirillaceae</taxon>
        <taxon>Marinobacterium</taxon>
    </lineage>
</organism>